<proteinExistence type="predicted"/>
<name>A0ABP8XTW1_9PSEU</name>
<organism evidence="1 2">
    <name type="scientific">Pseudonocardia yuanmonensis</name>
    <dbReference type="NCBI Taxonomy" id="1095914"/>
    <lineage>
        <taxon>Bacteria</taxon>
        <taxon>Bacillati</taxon>
        <taxon>Actinomycetota</taxon>
        <taxon>Actinomycetes</taxon>
        <taxon>Pseudonocardiales</taxon>
        <taxon>Pseudonocardiaceae</taxon>
        <taxon>Pseudonocardia</taxon>
    </lineage>
</organism>
<keyword evidence="2" id="KW-1185">Reference proteome</keyword>
<evidence type="ECO:0000313" key="2">
    <source>
        <dbReference type="Proteomes" id="UP001500325"/>
    </source>
</evidence>
<dbReference type="Proteomes" id="UP001500325">
    <property type="component" value="Unassembled WGS sequence"/>
</dbReference>
<dbReference type="EMBL" id="BAABIC010000046">
    <property type="protein sequence ID" value="GAA4714873.1"/>
    <property type="molecule type" value="Genomic_DNA"/>
</dbReference>
<sequence>MLGVTSPPRARTWAYEAVLAVLSDDVNAEQGTERARAVAAAVLAEAGEPGLTETVVVLSSTLAEALERMAAERGLVAADLAGVWFVD</sequence>
<accession>A0ABP8XTW1</accession>
<reference evidence="2" key="1">
    <citation type="journal article" date="2019" name="Int. J. Syst. Evol. Microbiol.">
        <title>The Global Catalogue of Microorganisms (GCM) 10K type strain sequencing project: providing services to taxonomists for standard genome sequencing and annotation.</title>
        <authorList>
            <consortium name="The Broad Institute Genomics Platform"/>
            <consortium name="The Broad Institute Genome Sequencing Center for Infectious Disease"/>
            <person name="Wu L."/>
            <person name="Ma J."/>
        </authorList>
    </citation>
    <scope>NUCLEOTIDE SEQUENCE [LARGE SCALE GENOMIC DNA]</scope>
    <source>
        <strain evidence="2">JCM 18055</strain>
    </source>
</reference>
<evidence type="ECO:0000313" key="1">
    <source>
        <dbReference type="EMBL" id="GAA4714873.1"/>
    </source>
</evidence>
<protein>
    <submittedName>
        <fullName evidence="1">Uncharacterized protein</fullName>
    </submittedName>
</protein>
<comment type="caution">
    <text evidence="1">The sequence shown here is derived from an EMBL/GenBank/DDBJ whole genome shotgun (WGS) entry which is preliminary data.</text>
</comment>
<gene>
    <name evidence="1" type="ORF">GCM10023215_67600</name>
</gene>